<dbReference type="Proteomes" id="UP000499080">
    <property type="component" value="Unassembled WGS sequence"/>
</dbReference>
<evidence type="ECO:0000313" key="3">
    <source>
        <dbReference type="Proteomes" id="UP000499080"/>
    </source>
</evidence>
<feature type="region of interest" description="Disordered" evidence="1">
    <location>
        <begin position="71"/>
        <end position="90"/>
    </location>
</feature>
<name>A0A4Y2MG42_ARAVE</name>
<evidence type="ECO:0000256" key="1">
    <source>
        <dbReference type="SAM" id="MobiDB-lite"/>
    </source>
</evidence>
<organism evidence="2 3">
    <name type="scientific">Araneus ventricosus</name>
    <name type="common">Orbweaver spider</name>
    <name type="synonym">Epeira ventricosa</name>
    <dbReference type="NCBI Taxonomy" id="182803"/>
    <lineage>
        <taxon>Eukaryota</taxon>
        <taxon>Metazoa</taxon>
        <taxon>Ecdysozoa</taxon>
        <taxon>Arthropoda</taxon>
        <taxon>Chelicerata</taxon>
        <taxon>Arachnida</taxon>
        <taxon>Araneae</taxon>
        <taxon>Araneomorphae</taxon>
        <taxon>Entelegynae</taxon>
        <taxon>Araneoidea</taxon>
        <taxon>Araneidae</taxon>
        <taxon>Araneus</taxon>
    </lineage>
</organism>
<protein>
    <submittedName>
        <fullName evidence="2">Uncharacterized protein</fullName>
    </submittedName>
</protein>
<gene>
    <name evidence="2" type="ORF">AVEN_153150_1</name>
</gene>
<dbReference type="AlphaFoldDB" id="A0A4Y2MG42"/>
<accession>A0A4Y2MG42</accession>
<reference evidence="2 3" key="1">
    <citation type="journal article" date="2019" name="Sci. Rep.">
        <title>Orb-weaving spider Araneus ventricosus genome elucidates the spidroin gene catalogue.</title>
        <authorList>
            <person name="Kono N."/>
            <person name="Nakamura H."/>
            <person name="Ohtoshi R."/>
            <person name="Moran D.A.P."/>
            <person name="Shinohara A."/>
            <person name="Yoshida Y."/>
            <person name="Fujiwara M."/>
            <person name="Mori M."/>
            <person name="Tomita M."/>
            <person name="Arakawa K."/>
        </authorList>
    </citation>
    <scope>NUCLEOTIDE SEQUENCE [LARGE SCALE GENOMIC DNA]</scope>
</reference>
<dbReference type="EMBL" id="BGPR01007245">
    <property type="protein sequence ID" value="GBN25452.1"/>
    <property type="molecule type" value="Genomic_DNA"/>
</dbReference>
<keyword evidence="3" id="KW-1185">Reference proteome</keyword>
<proteinExistence type="predicted"/>
<sequence>MMLSQSNTYKVCPNEKETLAVSALYQIPISTKSSYPISSRRRGACFTNLLQDERGEPYSGGVNVIDVGRINSKDLPRPGQDQQCHDLDCG</sequence>
<evidence type="ECO:0000313" key="2">
    <source>
        <dbReference type="EMBL" id="GBN25452.1"/>
    </source>
</evidence>
<comment type="caution">
    <text evidence="2">The sequence shown here is derived from an EMBL/GenBank/DDBJ whole genome shotgun (WGS) entry which is preliminary data.</text>
</comment>